<dbReference type="AlphaFoldDB" id="A0A448X2S0"/>
<reference evidence="2" key="1">
    <citation type="submission" date="2018-11" db="EMBL/GenBank/DDBJ databases">
        <authorList>
            <consortium name="Pathogen Informatics"/>
        </authorList>
    </citation>
    <scope>NUCLEOTIDE SEQUENCE</scope>
</reference>
<comment type="caution">
    <text evidence="2">The sequence shown here is derived from an EMBL/GenBank/DDBJ whole genome shotgun (WGS) entry which is preliminary data.</text>
</comment>
<sequence>MPKTTSKPQTTGRLNDLDISDDANDSDNPNNPHVSHGAFYSDDSNDLDDFKYPYALDESNGFNDSETSVDTDDLGNSDVSEK</sequence>
<proteinExistence type="predicted"/>
<evidence type="ECO:0000313" key="2">
    <source>
        <dbReference type="EMBL" id="VEL26369.1"/>
    </source>
</evidence>
<organism evidence="2 3">
    <name type="scientific">Protopolystoma xenopodis</name>
    <dbReference type="NCBI Taxonomy" id="117903"/>
    <lineage>
        <taxon>Eukaryota</taxon>
        <taxon>Metazoa</taxon>
        <taxon>Spiralia</taxon>
        <taxon>Lophotrochozoa</taxon>
        <taxon>Platyhelminthes</taxon>
        <taxon>Monogenea</taxon>
        <taxon>Polyopisthocotylea</taxon>
        <taxon>Polystomatidea</taxon>
        <taxon>Polystomatidae</taxon>
        <taxon>Protopolystoma</taxon>
    </lineage>
</organism>
<evidence type="ECO:0000313" key="3">
    <source>
        <dbReference type="Proteomes" id="UP000784294"/>
    </source>
</evidence>
<feature type="region of interest" description="Disordered" evidence="1">
    <location>
        <begin position="1"/>
        <end position="82"/>
    </location>
</feature>
<feature type="compositionally biased region" description="Polar residues" evidence="1">
    <location>
        <begin position="1"/>
        <end position="13"/>
    </location>
</feature>
<dbReference type="EMBL" id="CAAALY010079818">
    <property type="protein sequence ID" value="VEL26369.1"/>
    <property type="molecule type" value="Genomic_DNA"/>
</dbReference>
<evidence type="ECO:0000256" key="1">
    <source>
        <dbReference type="SAM" id="MobiDB-lite"/>
    </source>
</evidence>
<accession>A0A448X2S0</accession>
<protein>
    <submittedName>
        <fullName evidence="2">Uncharacterized protein</fullName>
    </submittedName>
</protein>
<dbReference type="Proteomes" id="UP000784294">
    <property type="component" value="Unassembled WGS sequence"/>
</dbReference>
<gene>
    <name evidence="2" type="ORF">PXEA_LOCUS19809</name>
</gene>
<name>A0A448X2S0_9PLAT</name>
<keyword evidence="3" id="KW-1185">Reference proteome</keyword>